<reference evidence="3" key="1">
    <citation type="journal article" date="2017" name="Nat. Commun.">
        <title>The asparagus genome sheds light on the origin and evolution of a young Y chromosome.</title>
        <authorList>
            <person name="Harkess A."/>
            <person name="Zhou J."/>
            <person name="Xu C."/>
            <person name="Bowers J.E."/>
            <person name="Van der Hulst R."/>
            <person name="Ayyampalayam S."/>
            <person name="Mercati F."/>
            <person name="Riccardi P."/>
            <person name="McKain M.R."/>
            <person name="Kakrana A."/>
            <person name="Tang H."/>
            <person name="Ray J."/>
            <person name="Groenendijk J."/>
            <person name="Arikit S."/>
            <person name="Mathioni S.M."/>
            <person name="Nakano M."/>
            <person name="Shan H."/>
            <person name="Telgmann-Rauber A."/>
            <person name="Kanno A."/>
            <person name="Yue Z."/>
            <person name="Chen H."/>
            <person name="Li W."/>
            <person name="Chen Y."/>
            <person name="Xu X."/>
            <person name="Zhang Y."/>
            <person name="Luo S."/>
            <person name="Chen H."/>
            <person name="Gao J."/>
            <person name="Mao Z."/>
            <person name="Pires J.C."/>
            <person name="Luo M."/>
            <person name="Kudrna D."/>
            <person name="Wing R.A."/>
            <person name="Meyers B.C."/>
            <person name="Yi K."/>
            <person name="Kong H."/>
            <person name="Lavrijsen P."/>
            <person name="Sunseri F."/>
            <person name="Falavigna A."/>
            <person name="Ye Y."/>
            <person name="Leebens-Mack J.H."/>
            <person name="Chen G."/>
        </authorList>
    </citation>
    <scope>NUCLEOTIDE SEQUENCE [LARGE SCALE GENOMIC DNA]</scope>
    <source>
        <strain evidence="3">cv. DH0086</strain>
    </source>
</reference>
<evidence type="ECO:0000313" key="2">
    <source>
        <dbReference type="EMBL" id="ONK66969.1"/>
    </source>
</evidence>
<keyword evidence="3" id="KW-1185">Reference proteome</keyword>
<proteinExistence type="predicted"/>
<dbReference type="EMBL" id="CM007386">
    <property type="protein sequence ID" value="ONK66969.1"/>
    <property type="molecule type" value="Genomic_DNA"/>
</dbReference>
<dbReference type="Gramene" id="ONK66969">
    <property type="protein sequence ID" value="ONK66969"/>
    <property type="gene ID" value="A4U43_C06F14110"/>
</dbReference>
<accession>A0A5P1EQ94</accession>
<evidence type="ECO:0000313" key="3">
    <source>
        <dbReference type="Proteomes" id="UP000243459"/>
    </source>
</evidence>
<dbReference type="Proteomes" id="UP000243459">
    <property type="component" value="Chromosome 6"/>
</dbReference>
<gene>
    <name evidence="2" type="ORF">A4U43_C06F14110</name>
</gene>
<organism evidence="2 3">
    <name type="scientific">Asparagus officinalis</name>
    <name type="common">Garden asparagus</name>
    <dbReference type="NCBI Taxonomy" id="4686"/>
    <lineage>
        <taxon>Eukaryota</taxon>
        <taxon>Viridiplantae</taxon>
        <taxon>Streptophyta</taxon>
        <taxon>Embryophyta</taxon>
        <taxon>Tracheophyta</taxon>
        <taxon>Spermatophyta</taxon>
        <taxon>Magnoliopsida</taxon>
        <taxon>Liliopsida</taxon>
        <taxon>Asparagales</taxon>
        <taxon>Asparagaceae</taxon>
        <taxon>Asparagoideae</taxon>
        <taxon>Asparagus</taxon>
    </lineage>
</organism>
<dbReference type="AlphaFoldDB" id="A0A5P1EQ94"/>
<name>A0A5P1EQ94_ASPOF</name>
<evidence type="ECO:0000256" key="1">
    <source>
        <dbReference type="SAM" id="MobiDB-lite"/>
    </source>
</evidence>
<sequence>MGIDDKESTQFDWVDSEEEERVNYETETYITDPDESARGDDAGGSSYIPDTEPKPKVGTTMTMAFPITRLFTKHLISIEESSDFDEDT</sequence>
<protein>
    <submittedName>
        <fullName evidence="2">Uncharacterized protein</fullName>
    </submittedName>
</protein>
<feature type="region of interest" description="Disordered" evidence="1">
    <location>
        <begin position="1"/>
        <end position="59"/>
    </location>
</feature>